<dbReference type="Proteomes" id="UP000324800">
    <property type="component" value="Unassembled WGS sequence"/>
</dbReference>
<reference evidence="1 2" key="1">
    <citation type="submission" date="2019-03" db="EMBL/GenBank/DDBJ databases">
        <title>Single cell metagenomics reveals metabolic interactions within the superorganism composed of flagellate Streblomastix strix and complex community of Bacteroidetes bacteria on its surface.</title>
        <authorList>
            <person name="Treitli S.C."/>
            <person name="Kolisko M."/>
            <person name="Husnik F."/>
            <person name="Keeling P."/>
            <person name="Hampl V."/>
        </authorList>
    </citation>
    <scope>NUCLEOTIDE SEQUENCE [LARGE SCALE GENOMIC DNA]</scope>
    <source>
        <strain evidence="1">ST1C</strain>
    </source>
</reference>
<dbReference type="EMBL" id="SNRW01037141">
    <property type="protein sequence ID" value="KAA6353963.1"/>
    <property type="molecule type" value="Genomic_DNA"/>
</dbReference>
<dbReference type="AlphaFoldDB" id="A0A5J4T826"/>
<evidence type="ECO:0000313" key="2">
    <source>
        <dbReference type="Proteomes" id="UP000324800"/>
    </source>
</evidence>
<feature type="non-terminal residue" evidence="1">
    <location>
        <position position="33"/>
    </location>
</feature>
<proteinExistence type="predicted"/>
<organism evidence="1 2">
    <name type="scientific">Streblomastix strix</name>
    <dbReference type="NCBI Taxonomy" id="222440"/>
    <lineage>
        <taxon>Eukaryota</taxon>
        <taxon>Metamonada</taxon>
        <taxon>Preaxostyla</taxon>
        <taxon>Oxymonadida</taxon>
        <taxon>Streblomastigidae</taxon>
        <taxon>Streblomastix</taxon>
    </lineage>
</organism>
<evidence type="ECO:0000313" key="1">
    <source>
        <dbReference type="EMBL" id="KAA6353963.1"/>
    </source>
</evidence>
<accession>A0A5J4T826</accession>
<comment type="caution">
    <text evidence="1">The sequence shown here is derived from an EMBL/GenBank/DDBJ whole genome shotgun (WGS) entry which is preliminary data.</text>
</comment>
<name>A0A5J4T826_9EUKA</name>
<protein>
    <submittedName>
        <fullName evidence="1">Uncharacterized protein</fullName>
    </submittedName>
</protein>
<gene>
    <name evidence="1" type="ORF">EZS28_050510</name>
</gene>
<sequence>MEKFHNNSREIQKLALVINLEANDLSSNRNRQR</sequence>